<dbReference type="InterPro" id="IPR008812">
    <property type="entry name" value="Ran_GTP-bd-rel"/>
</dbReference>
<comment type="caution">
    <text evidence="2">The sequence shown here is derived from an EMBL/GenBank/DDBJ whole genome shotgun (WGS) entry which is preliminary data.</text>
</comment>
<keyword evidence="3" id="KW-1185">Reference proteome</keyword>
<dbReference type="GO" id="GO:0030695">
    <property type="term" value="F:GTPase regulator activity"/>
    <property type="evidence" value="ECO:0007669"/>
    <property type="project" value="TreeGrafter"/>
</dbReference>
<dbReference type="Proteomes" id="UP001234581">
    <property type="component" value="Unassembled WGS sequence"/>
</dbReference>
<dbReference type="RefSeq" id="XP_058336678.1">
    <property type="nucleotide sequence ID" value="XM_058492548.1"/>
</dbReference>
<dbReference type="GeneID" id="83219994"/>
<dbReference type="EMBL" id="JARTCD010000143">
    <property type="protein sequence ID" value="KAJ8651764.1"/>
    <property type="molecule type" value="Genomic_DNA"/>
</dbReference>
<organism evidence="2 3">
    <name type="scientific">Lichtheimia ornata</name>
    <dbReference type="NCBI Taxonomy" id="688661"/>
    <lineage>
        <taxon>Eukaryota</taxon>
        <taxon>Fungi</taxon>
        <taxon>Fungi incertae sedis</taxon>
        <taxon>Mucoromycota</taxon>
        <taxon>Mucoromycotina</taxon>
        <taxon>Mucoromycetes</taxon>
        <taxon>Mucorales</taxon>
        <taxon>Lichtheimiaceae</taxon>
        <taxon>Lichtheimia</taxon>
    </lineage>
</organism>
<dbReference type="AlphaFoldDB" id="A0AAD7US69"/>
<dbReference type="PANTHER" id="PTHR31010:SF2">
    <property type="entry name" value="RAN-SPECIFIC GTPASE-ACTIVATING PROTEIN 30"/>
    <property type="match status" value="1"/>
</dbReference>
<accession>A0AAD7US69</accession>
<feature type="region of interest" description="Disordered" evidence="1">
    <location>
        <begin position="316"/>
        <end position="351"/>
    </location>
</feature>
<sequence length="391" mass="44582">MSSLEDLFGKLAMTTVNTVSRIAISHATNAAIRGVTTYIKQKPKDNTTSRELTSLQRQFDLKIKNLKPTIDVIAHSVADGNQDLQPALEMCNDLQREIDDFANEMQDSKANNTDEYVRQRLRHLLNHIDDTVPSLYLALRNIPSKASLPLSRLLQASTVLQQPSPSQPFYLRLYSLFAASASGVLSWKEEYPKCQLVIQKAGDDDDDPFARKLVITEDLDDGRFHEEGEKPHTLTLDMEHLKRMYYTRSGTLLNLEDSREAVLVLKVLKKTPSAEDKDSASSSPQIKAKEKDPKIERDELQEADWYALEIWKNGDANDDEEEDEDDEEDKEDKKKKKDGKDVAKKKNTTNGMEEKSLLLLESVIKLSLLEITERMDHLRASDDLIRLYMEE</sequence>
<proteinExistence type="predicted"/>
<feature type="compositionally biased region" description="Acidic residues" evidence="1">
    <location>
        <begin position="316"/>
        <end position="330"/>
    </location>
</feature>
<protein>
    <submittedName>
        <fullName evidence="2">Uncharacterized protein</fullName>
    </submittedName>
</protein>
<dbReference type="GO" id="GO:0005737">
    <property type="term" value="C:cytoplasm"/>
    <property type="evidence" value="ECO:0007669"/>
    <property type="project" value="TreeGrafter"/>
</dbReference>
<dbReference type="Pfam" id="PF05508">
    <property type="entry name" value="Ran-binding"/>
    <property type="match status" value="1"/>
</dbReference>
<feature type="region of interest" description="Disordered" evidence="1">
    <location>
        <begin position="273"/>
        <end position="295"/>
    </location>
</feature>
<reference evidence="2 3" key="1">
    <citation type="submission" date="2023-03" db="EMBL/GenBank/DDBJ databases">
        <title>Genome sequence of Lichtheimia ornata CBS 291.66.</title>
        <authorList>
            <person name="Mohabir J.T."/>
            <person name="Shea T.P."/>
            <person name="Kurbessoian T."/>
            <person name="Berby B."/>
            <person name="Fontaine J."/>
            <person name="Livny J."/>
            <person name="Gnirke A."/>
            <person name="Stajich J.E."/>
            <person name="Cuomo C.A."/>
        </authorList>
    </citation>
    <scope>NUCLEOTIDE SEQUENCE [LARGE SCALE GENOMIC DNA]</scope>
    <source>
        <strain evidence="2">CBS 291.66</strain>
    </source>
</reference>
<dbReference type="GO" id="GO:0005634">
    <property type="term" value="C:nucleus"/>
    <property type="evidence" value="ECO:0007669"/>
    <property type="project" value="TreeGrafter"/>
</dbReference>
<evidence type="ECO:0000313" key="2">
    <source>
        <dbReference type="EMBL" id="KAJ8651764.1"/>
    </source>
</evidence>
<gene>
    <name evidence="2" type="ORF">O0I10_012657</name>
</gene>
<evidence type="ECO:0000313" key="3">
    <source>
        <dbReference type="Proteomes" id="UP001234581"/>
    </source>
</evidence>
<name>A0AAD7US69_9FUNG</name>
<evidence type="ECO:0000256" key="1">
    <source>
        <dbReference type="SAM" id="MobiDB-lite"/>
    </source>
</evidence>
<dbReference type="PANTHER" id="PTHR31010">
    <property type="entry name" value="RAN-SPECIFIC GTPASE-ACTIVATING PROTEIN 30-RELATED"/>
    <property type="match status" value="1"/>
</dbReference>